<evidence type="ECO:0000256" key="1">
    <source>
        <dbReference type="SAM" id="MobiDB-lite"/>
    </source>
</evidence>
<feature type="compositionally biased region" description="Pro residues" evidence="1">
    <location>
        <begin position="254"/>
        <end position="268"/>
    </location>
</feature>
<evidence type="ECO:0000313" key="2">
    <source>
        <dbReference type="EMBL" id="GIL53761.1"/>
    </source>
</evidence>
<keyword evidence="3" id="KW-1185">Reference proteome</keyword>
<protein>
    <submittedName>
        <fullName evidence="2">Uncharacterized protein</fullName>
    </submittedName>
</protein>
<dbReference type="Proteomes" id="UP000747399">
    <property type="component" value="Unassembled WGS sequence"/>
</dbReference>
<evidence type="ECO:0000313" key="3">
    <source>
        <dbReference type="Proteomes" id="UP000747399"/>
    </source>
</evidence>
<comment type="caution">
    <text evidence="2">The sequence shown here is derived from an EMBL/GenBank/DDBJ whole genome shotgun (WGS) entry which is preliminary data.</text>
</comment>
<reference evidence="2" key="1">
    <citation type="journal article" date="2021" name="Proc. Natl. Acad. Sci. U.S.A.">
        <title>Three genomes in the algal genus Volvox reveal the fate of a haploid sex-determining region after a transition to homothallism.</title>
        <authorList>
            <person name="Yamamoto K."/>
            <person name="Hamaji T."/>
            <person name="Kawai-Toyooka H."/>
            <person name="Matsuzaki R."/>
            <person name="Takahashi F."/>
            <person name="Nishimura Y."/>
            <person name="Kawachi M."/>
            <person name="Noguchi H."/>
            <person name="Minakuchi Y."/>
            <person name="Umen J.G."/>
            <person name="Toyoda A."/>
            <person name="Nozaki H."/>
        </authorList>
    </citation>
    <scope>NUCLEOTIDE SEQUENCE</scope>
    <source>
        <strain evidence="2">NIES-3780</strain>
    </source>
</reference>
<sequence length="291" mass="30967">MAYHACIQSGLRCKPHRTVSNQASRRLIQRTSVICASSDNLHHASRRSLLTFLVGLGATTASGVLADPPPPTQGEPLPAVAFPVSTPAPAPQPNDPTIFTYDFVSDVPCNLRVREYWTIINQTRPRIWQQIAQQIQTGKYDILSIDLNLAPMADLRHAALHLPWALLQNYDYTAASDSMKAYKNLDEHIKDLQRAALAAAALSPTEVPPQQAQQVQQAFILMSASLDGYLATVPSRYTASLSLFGKGNGNGAPAPAPAPVPAPAPAGTPPTIGQAAANTGLNPSASSLAPE</sequence>
<accession>A0A8J4B5L1</accession>
<feature type="region of interest" description="Disordered" evidence="1">
    <location>
        <begin position="252"/>
        <end position="291"/>
    </location>
</feature>
<feature type="compositionally biased region" description="Polar residues" evidence="1">
    <location>
        <begin position="279"/>
        <end position="291"/>
    </location>
</feature>
<dbReference type="EMBL" id="BNCO01000016">
    <property type="protein sequence ID" value="GIL53761.1"/>
    <property type="molecule type" value="Genomic_DNA"/>
</dbReference>
<organism evidence="2 3">
    <name type="scientific">Volvox africanus</name>
    <dbReference type="NCBI Taxonomy" id="51714"/>
    <lineage>
        <taxon>Eukaryota</taxon>
        <taxon>Viridiplantae</taxon>
        <taxon>Chlorophyta</taxon>
        <taxon>core chlorophytes</taxon>
        <taxon>Chlorophyceae</taxon>
        <taxon>CS clade</taxon>
        <taxon>Chlamydomonadales</taxon>
        <taxon>Volvocaceae</taxon>
        <taxon>Volvox</taxon>
    </lineage>
</organism>
<name>A0A8J4B5L1_9CHLO</name>
<gene>
    <name evidence="2" type="ORF">Vafri_9354</name>
</gene>
<proteinExistence type="predicted"/>
<dbReference type="AlphaFoldDB" id="A0A8J4B5L1"/>